<dbReference type="STRING" id="6184.A0A430QJI1"/>
<comment type="similarity">
    <text evidence="3">Belongs to the Tonsoku family.</text>
</comment>
<evidence type="ECO:0000256" key="9">
    <source>
        <dbReference type="ARBA" id="ARBA00022803"/>
    </source>
</evidence>
<dbReference type="InterPro" id="IPR036770">
    <property type="entry name" value="Ankyrin_rpt-contain_sf"/>
</dbReference>
<evidence type="ECO:0000256" key="11">
    <source>
        <dbReference type="ARBA" id="ARBA00023043"/>
    </source>
</evidence>
<dbReference type="EMBL" id="QMKO01001639">
    <property type="protein sequence ID" value="RTG87829.1"/>
    <property type="molecule type" value="Genomic_DNA"/>
</dbReference>
<dbReference type="PROSITE" id="PS50297">
    <property type="entry name" value="ANK_REP_REGION"/>
    <property type="match status" value="2"/>
</dbReference>
<dbReference type="Gene3D" id="1.25.40.10">
    <property type="entry name" value="Tetratricopeptide repeat domain"/>
    <property type="match status" value="1"/>
</dbReference>
<evidence type="ECO:0000256" key="4">
    <source>
        <dbReference type="ARBA" id="ARBA00017829"/>
    </source>
</evidence>
<evidence type="ECO:0000256" key="2">
    <source>
        <dbReference type="ARBA" id="ARBA00004286"/>
    </source>
</evidence>
<dbReference type="InterPro" id="IPR011990">
    <property type="entry name" value="TPR-like_helical_dom_sf"/>
</dbReference>
<organism evidence="16 17">
    <name type="scientific">Schistosoma bovis</name>
    <name type="common">Blood fluke</name>
    <dbReference type="NCBI Taxonomy" id="6184"/>
    <lineage>
        <taxon>Eukaryota</taxon>
        <taxon>Metazoa</taxon>
        <taxon>Spiralia</taxon>
        <taxon>Lophotrochozoa</taxon>
        <taxon>Platyhelminthes</taxon>
        <taxon>Trematoda</taxon>
        <taxon>Digenea</taxon>
        <taxon>Strigeidida</taxon>
        <taxon>Schistosomatoidea</taxon>
        <taxon>Schistosomatidae</taxon>
        <taxon>Schistosoma</taxon>
    </lineage>
</organism>
<evidence type="ECO:0000313" key="16">
    <source>
        <dbReference type="EMBL" id="RTG87829.1"/>
    </source>
</evidence>
<evidence type="ECO:0000256" key="3">
    <source>
        <dbReference type="ARBA" id="ARBA00010999"/>
    </source>
</evidence>
<keyword evidence="7" id="KW-0677">Repeat</keyword>
<dbReference type="GO" id="GO:0031297">
    <property type="term" value="P:replication fork processing"/>
    <property type="evidence" value="ECO:0007669"/>
    <property type="project" value="TreeGrafter"/>
</dbReference>
<evidence type="ECO:0000256" key="7">
    <source>
        <dbReference type="ARBA" id="ARBA00022737"/>
    </source>
</evidence>
<keyword evidence="11 14" id="KW-0040">ANK repeat</keyword>
<keyword evidence="12" id="KW-0234">DNA repair</keyword>
<feature type="region of interest" description="Disordered" evidence="15">
    <location>
        <begin position="398"/>
        <end position="441"/>
    </location>
</feature>
<dbReference type="PANTHER" id="PTHR46358:SF1">
    <property type="entry name" value="TONSOKU-LIKE PROTEIN"/>
    <property type="match status" value="1"/>
</dbReference>
<comment type="subcellular location">
    <subcellularLocation>
        <location evidence="2">Chromosome</location>
    </subcellularLocation>
    <subcellularLocation>
        <location evidence="1">Nucleus</location>
    </subcellularLocation>
</comment>
<dbReference type="SMART" id="SM00028">
    <property type="entry name" value="TPR"/>
    <property type="match status" value="1"/>
</dbReference>
<protein>
    <recommendedName>
        <fullName evidence="4">Tonsoku-like protein</fullName>
    </recommendedName>
</protein>
<evidence type="ECO:0000256" key="12">
    <source>
        <dbReference type="ARBA" id="ARBA00023204"/>
    </source>
</evidence>
<evidence type="ECO:0000313" key="17">
    <source>
        <dbReference type="Proteomes" id="UP000290809"/>
    </source>
</evidence>
<dbReference type="InterPro" id="IPR032675">
    <property type="entry name" value="LRR_dom_sf"/>
</dbReference>
<feature type="region of interest" description="Disordered" evidence="15">
    <location>
        <begin position="831"/>
        <end position="903"/>
    </location>
</feature>
<dbReference type="PANTHER" id="PTHR46358">
    <property type="entry name" value="TONSOKU-LIKE PROTEIN"/>
    <property type="match status" value="1"/>
</dbReference>
<keyword evidence="9" id="KW-0802">TPR repeat</keyword>
<dbReference type="Proteomes" id="UP000290809">
    <property type="component" value="Unassembled WGS sequence"/>
</dbReference>
<dbReference type="GO" id="GO:0006325">
    <property type="term" value="P:chromatin organization"/>
    <property type="evidence" value="ECO:0007669"/>
    <property type="project" value="UniProtKB-KW"/>
</dbReference>
<dbReference type="SUPFAM" id="SSF52047">
    <property type="entry name" value="RNI-like"/>
    <property type="match status" value="2"/>
</dbReference>
<accession>A0A430QJI1</accession>
<dbReference type="Gene3D" id="1.25.40.20">
    <property type="entry name" value="Ankyrin repeat-containing domain"/>
    <property type="match status" value="1"/>
</dbReference>
<dbReference type="InterPro" id="IPR002110">
    <property type="entry name" value="Ankyrin_rpt"/>
</dbReference>
<feature type="compositionally biased region" description="Polar residues" evidence="15">
    <location>
        <begin position="643"/>
        <end position="655"/>
    </location>
</feature>
<proteinExistence type="inferred from homology"/>
<evidence type="ECO:0000256" key="6">
    <source>
        <dbReference type="ARBA" id="ARBA00022614"/>
    </source>
</evidence>
<evidence type="ECO:0000256" key="1">
    <source>
        <dbReference type="ARBA" id="ARBA00004123"/>
    </source>
</evidence>
<feature type="compositionally biased region" description="Low complexity" evidence="15">
    <location>
        <begin position="659"/>
        <end position="669"/>
    </location>
</feature>
<comment type="caution">
    <text evidence="16">The sequence shown here is derived from an EMBL/GenBank/DDBJ whole genome shotgun (WGS) entry which is preliminary data.</text>
</comment>
<keyword evidence="5" id="KW-0158">Chromosome</keyword>
<dbReference type="Pfam" id="PF12796">
    <property type="entry name" value="Ank_2"/>
    <property type="match status" value="1"/>
</dbReference>
<evidence type="ECO:0000256" key="15">
    <source>
        <dbReference type="SAM" id="MobiDB-lite"/>
    </source>
</evidence>
<feature type="region of interest" description="Disordered" evidence="15">
    <location>
        <begin position="633"/>
        <end position="686"/>
    </location>
</feature>
<evidence type="ECO:0000256" key="13">
    <source>
        <dbReference type="ARBA" id="ARBA00023242"/>
    </source>
</evidence>
<dbReference type="Pfam" id="PF13516">
    <property type="entry name" value="LRR_6"/>
    <property type="match status" value="3"/>
</dbReference>
<dbReference type="SMART" id="SM00368">
    <property type="entry name" value="LRR_RI"/>
    <property type="match status" value="3"/>
</dbReference>
<keyword evidence="17" id="KW-1185">Reference proteome</keyword>
<name>A0A430QJI1_SCHBO</name>
<dbReference type="GO" id="GO:0043596">
    <property type="term" value="C:nuclear replication fork"/>
    <property type="evidence" value="ECO:0007669"/>
    <property type="project" value="TreeGrafter"/>
</dbReference>
<feature type="compositionally biased region" description="Polar residues" evidence="15">
    <location>
        <begin position="432"/>
        <end position="441"/>
    </location>
</feature>
<feature type="repeat" description="ANK" evidence="14">
    <location>
        <begin position="489"/>
        <end position="522"/>
    </location>
</feature>
<feature type="repeat" description="ANK" evidence="14">
    <location>
        <begin position="523"/>
        <end position="555"/>
    </location>
</feature>
<feature type="compositionally biased region" description="Basic and acidic residues" evidence="15">
    <location>
        <begin position="873"/>
        <end position="882"/>
    </location>
</feature>
<reference evidence="16 17" key="1">
    <citation type="journal article" date="2019" name="PLoS Pathog.">
        <title>Genome sequence of the bovine parasite Schistosoma bovis Tanzania.</title>
        <authorList>
            <person name="Oey H."/>
            <person name="Zakrzewski M."/>
            <person name="Gobert G."/>
            <person name="Gravermann K."/>
            <person name="Stoye J."/>
            <person name="Jones M."/>
            <person name="Mcmanus D."/>
            <person name="Krause L."/>
        </authorList>
    </citation>
    <scope>NUCLEOTIDE SEQUENCE [LARGE SCALE GENOMIC DNA]</scope>
    <source>
        <strain evidence="16 17">TAN1997</strain>
    </source>
</reference>
<evidence type="ECO:0000256" key="10">
    <source>
        <dbReference type="ARBA" id="ARBA00022853"/>
    </source>
</evidence>
<evidence type="ECO:0000256" key="5">
    <source>
        <dbReference type="ARBA" id="ARBA00022454"/>
    </source>
</evidence>
<evidence type="ECO:0000256" key="8">
    <source>
        <dbReference type="ARBA" id="ARBA00022763"/>
    </source>
</evidence>
<feature type="compositionally biased region" description="Low complexity" evidence="15">
    <location>
        <begin position="836"/>
        <end position="850"/>
    </location>
</feature>
<keyword evidence="6" id="KW-0433">Leucine-rich repeat</keyword>
<dbReference type="SMART" id="SM00248">
    <property type="entry name" value="ANK"/>
    <property type="match status" value="3"/>
</dbReference>
<sequence length="1964" mass="222324">MCDFTQAIFHTNRYLQLSLLIGNKTEQQRAYVTLGRCFLNRVETLKDGSLIAKSLKSANQALLNSIKLIRELSPNLDDKNSAEMRAVSLLNLGHVQRAQRLYDAAFESFSQCITLARKYSLQKILFRASYQAGEMLINNIPTHAFTECCHTEFLKLMNQNETKKALEIVQTTLSSPLSKPCVDNEAKLLYINLKELLAQIYLCYGNSRKAMKVFRLLKVDSPSSSEQYRKMIRTSFRLMNLLNEIPKEVSNTKDYIVSSRVHEKLGDLYSGIDLQGCAVRHYRFMLGFSELAYKQYCSESGVAPNEVIELVDAALISVAETYRTLGCYDQCAEMYKREILWATSTGLSTKDIATSWLSLAQAQRLISIIDSCTADCLKELLDYYEQYNHRDKSQKTRQELEQIKQTCDAQSDHQEEDNEQKDEEEVGDSDKNTSSISDDETGVTQFLETLSSDSELEQCIGSAELMDEFQDTMKGKKSGKALCLKTNMKGETPLHVAAINGDMNHVVKLIEVLGHPVNVPDGAGWLPIHEAAFHDRSEIATYLLDHGAKIDDTGYPDDYSTPLFEAIHNGALTTALIFVNRGANLWHKNKQGEYLSNLLDQWEPTRHASGTFAEQRAKFTDYDSWCNLKRETPENHFSDDSESSVAIKNNTSNQKSYSRHPCSGSRSSSLCETWDSVPPVSSKTKFNRKSLRSRNWDDLMVDLDQDENSQPSSPVKLKKSVNAVESYKQAMKAIGSSKTRFVDKCESSGNTDSMDLAKRRKKSHVIDANDNDWLILDEKPKGSRSVSSTTVKEHFDALNVKRGKCTATASSKNRSRQEDLEFLPHMAFTSTQNDNLSSLPPGPSSSVVGGSHKHLPPKSTSTPIKCNKQLNHSFKESSHSGKDSSVNTNNCLPPATVNNDQLKLPKLPTNEFPETTSYSVKVAFSDISVLVPVDSMSRSVSWLATEAYRRRQILLGFNSNIPITESGEQLVRLCTRDRALLLPSDRLFSIIPVLSQSGSVVELLAELNESVVTQKTPTNPSNQHVQSHLNYESKSNKLPQDTVSPFLHSVIDKARNTGVVDLSNLSLEDIECCKLLGQLVRDGGIRVITETQDEVKVNRISDVLMPRLLYLNLSYNPLLGCNMKQDSLENTNSLEYDLSTNHNNCWIRFIETILKVFPKLNYLNLTGCSLGELDLSWNPQISPNQLNYLLSMNCLKALKCLRLRGCSTFQNISTNKQCPINLPVSTLEVSSLSWFNNNSSEVFMKNLEKFNTFKESSFGDQLLNSICSALIKGNIRLQILDMGHCQLTYHCLTSLKSLFGTPGISITTLIIDHNPMLRNVVVSNNYPFPSWIQILQAIAQPASAVVIPDNDSDALTAAFNSVEAKLLPTISSTPLQELVIIYNEVRINDDWTVENFSNHNNKSMKSRFLFMLSNLFTKRFATKCDLLNFNQMAGDEEESLQTPDDTDAVVNQQVINKELVTLPENIVSKMQNEMPLLNESIGRTSPSQTKEKFEKYTSDHRIMRRIVAEDANYNLTIVPPLVDLCLKHCTENFEYNPIPFMYMNEKQKRQLLDALPPNLSLKVISHIIDENDPYWIRCCYAKWPIIDITQYDGSWKRAYFERLLEEIIETFIPGTTYTSRLEECVHYAAPYIQSLIIQQLLPPLKQKNKQTKLVNNNPIPFMYMNEKQKRQLLDALPPNLSLKVISHIIDENESYWIRCCYAKWPIIDITQYDGSWKRAYFERLLEEIIETFIPGTTYTTRLEECVHYAAPYIQRLIIQQLLPPLKQKNKQTKLHETPLDHVNSEQCRLLATHLQNHPTIECLNLSHNSIGYHGIRALSKLLTSKNHIKSLNLTNNHLKSPSGLALAYALSQSDCYLVQLNLRMNKLQDDGGIALAKVGSKKLQDGMDQNSSLIHLDLRFTGSSQEAEYAISQRIEMNQAMNYKLQQEISDTYQCISCEITSVARKQRSIVEQLGEIPFTSLRI</sequence>
<dbReference type="PROSITE" id="PS50088">
    <property type="entry name" value="ANK_REPEAT"/>
    <property type="match status" value="2"/>
</dbReference>
<feature type="compositionally biased region" description="Polar residues" evidence="15">
    <location>
        <begin position="858"/>
        <end position="872"/>
    </location>
</feature>
<keyword evidence="13" id="KW-0539">Nucleus</keyword>
<evidence type="ECO:0000256" key="14">
    <source>
        <dbReference type="PROSITE-ProRule" id="PRU00023"/>
    </source>
</evidence>
<dbReference type="InterPro" id="IPR001611">
    <property type="entry name" value="Leu-rich_rpt"/>
</dbReference>
<gene>
    <name evidence="16" type="ORF">DC041_0008724</name>
</gene>
<dbReference type="InterPro" id="IPR052311">
    <property type="entry name" value="MMS22L-TONSL_complex_comp"/>
</dbReference>
<dbReference type="SUPFAM" id="SSF48403">
    <property type="entry name" value="Ankyrin repeat"/>
    <property type="match status" value="1"/>
</dbReference>
<dbReference type="GO" id="GO:0000724">
    <property type="term" value="P:double-strand break repair via homologous recombination"/>
    <property type="evidence" value="ECO:0007669"/>
    <property type="project" value="TreeGrafter"/>
</dbReference>
<keyword evidence="8" id="KW-0227">DNA damage</keyword>
<keyword evidence="10" id="KW-0156">Chromatin regulator</keyword>
<dbReference type="SUPFAM" id="SSF48452">
    <property type="entry name" value="TPR-like"/>
    <property type="match status" value="1"/>
</dbReference>
<feature type="compositionally biased region" description="Polar residues" evidence="15">
    <location>
        <begin position="883"/>
        <end position="901"/>
    </location>
</feature>
<dbReference type="Gene3D" id="3.80.10.10">
    <property type="entry name" value="Ribonuclease Inhibitor"/>
    <property type="match status" value="2"/>
</dbReference>
<feature type="compositionally biased region" description="Acidic residues" evidence="15">
    <location>
        <begin position="414"/>
        <end position="427"/>
    </location>
</feature>
<dbReference type="InterPro" id="IPR019734">
    <property type="entry name" value="TPR_rpt"/>
</dbReference>